<sequence length="106" mass="11976">MTSKLIGIATATTIAIAALASTASAAPLAAFGNTGQQSQAAGDFVVKVGHRHHRRHGHGGHRWHKRFGHGFYDYYPIYDYPEYSCWTKKKIFTKHGVFWKRIWICD</sequence>
<evidence type="ECO:0000256" key="1">
    <source>
        <dbReference type="SAM" id="SignalP"/>
    </source>
</evidence>
<dbReference type="Proteomes" id="UP001549204">
    <property type="component" value="Unassembled WGS sequence"/>
</dbReference>
<organism evidence="2 3">
    <name type="scientific">Mesorhizobium robiniae</name>
    <dbReference type="NCBI Taxonomy" id="559315"/>
    <lineage>
        <taxon>Bacteria</taxon>
        <taxon>Pseudomonadati</taxon>
        <taxon>Pseudomonadota</taxon>
        <taxon>Alphaproteobacteria</taxon>
        <taxon>Hyphomicrobiales</taxon>
        <taxon>Phyllobacteriaceae</taxon>
        <taxon>Mesorhizobium</taxon>
    </lineage>
</organism>
<protein>
    <recommendedName>
        <fullName evidence="4">Sulfur globule protein</fullName>
    </recommendedName>
</protein>
<accession>A0ABV2GHH3</accession>
<keyword evidence="1" id="KW-0732">Signal</keyword>
<feature type="signal peptide" evidence="1">
    <location>
        <begin position="1"/>
        <end position="25"/>
    </location>
</feature>
<gene>
    <name evidence="2" type="ORF">ABID19_000761</name>
</gene>
<dbReference type="RefSeq" id="WP_354488050.1">
    <property type="nucleotide sequence ID" value="NZ_JBEPMC010000001.1"/>
</dbReference>
<comment type="caution">
    <text evidence="2">The sequence shown here is derived from an EMBL/GenBank/DDBJ whole genome shotgun (WGS) entry which is preliminary data.</text>
</comment>
<proteinExistence type="predicted"/>
<name>A0ABV2GHH3_9HYPH</name>
<evidence type="ECO:0000313" key="3">
    <source>
        <dbReference type="Proteomes" id="UP001549204"/>
    </source>
</evidence>
<feature type="chain" id="PRO_5046436021" description="Sulfur globule protein" evidence="1">
    <location>
        <begin position="26"/>
        <end position="106"/>
    </location>
</feature>
<dbReference type="EMBL" id="JBEPMC010000001">
    <property type="protein sequence ID" value="MET3577746.1"/>
    <property type="molecule type" value="Genomic_DNA"/>
</dbReference>
<keyword evidence="3" id="KW-1185">Reference proteome</keyword>
<reference evidence="2 3" key="1">
    <citation type="submission" date="2024-06" db="EMBL/GenBank/DDBJ databases">
        <title>Genomic Encyclopedia of Type Strains, Phase IV (KMG-IV): sequencing the most valuable type-strain genomes for metagenomic binning, comparative biology and taxonomic classification.</title>
        <authorList>
            <person name="Goeker M."/>
        </authorList>
    </citation>
    <scope>NUCLEOTIDE SEQUENCE [LARGE SCALE GENOMIC DNA]</scope>
    <source>
        <strain evidence="2 3">DSM 100022</strain>
    </source>
</reference>
<evidence type="ECO:0000313" key="2">
    <source>
        <dbReference type="EMBL" id="MET3577746.1"/>
    </source>
</evidence>
<evidence type="ECO:0008006" key="4">
    <source>
        <dbReference type="Google" id="ProtNLM"/>
    </source>
</evidence>